<reference evidence="1 2" key="1">
    <citation type="submission" date="2017-02" db="EMBL/GenBank/DDBJ databases">
        <authorList>
            <person name="Peterson S.W."/>
        </authorList>
    </citation>
    <scope>NUCLEOTIDE SEQUENCE [LARGE SCALE GENOMIC DNA]</scope>
    <source>
        <strain evidence="1 2">DSM 18108</strain>
    </source>
</reference>
<dbReference type="Proteomes" id="UP000190166">
    <property type="component" value="Unassembled WGS sequence"/>
</dbReference>
<organism evidence="1 2">
    <name type="scientific">Chitinophaga ginsengisegetis</name>
    <dbReference type="NCBI Taxonomy" id="393003"/>
    <lineage>
        <taxon>Bacteria</taxon>
        <taxon>Pseudomonadati</taxon>
        <taxon>Bacteroidota</taxon>
        <taxon>Chitinophagia</taxon>
        <taxon>Chitinophagales</taxon>
        <taxon>Chitinophagaceae</taxon>
        <taxon>Chitinophaga</taxon>
    </lineage>
</organism>
<gene>
    <name evidence="1" type="ORF">SAMN05660461_4327</name>
</gene>
<name>A0A1T5P6P4_9BACT</name>
<sequence>MILVNINLCRGKFEIIAPDDFKGSSSVSSEGVVPMAFDFIDRLKDTINAYFDIPTSFDIEFVDTYSYLRKRSKA</sequence>
<proteinExistence type="predicted"/>
<keyword evidence="2" id="KW-1185">Reference proteome</keyword>
<dbReference type="EMBL" id="FUZZ01000003">
    <property type="protein sequence ID" value="SKD08444.1"/>
    <property type="molecule type" value="Genomic_DNA"/>
</dbReference>
<evidence type="ECO:0000313" key="2">
    <source>
        <dbReference type="Proteomes" id="UP000190166"/>
    </source>
</evidence>
<dbReference type="AlphaFoldDB" id="A0A1T5P6P4"/>
<protein>
    <submittedName>
        <fullName evidence="1">Uncharacterized protein</fullName>
    </submittedName>
</protein>
<evidence type="ECO:0000313" key="1">
    <source>
        <dbReference type="EMBL" id="SKD08444.1"/>
    </source>
</evidence>
<accession>A0A1T5P6P4</accession>